<accession>U2EDJ0</accession>
<name>U2EDJ0_9MOLU</name>
<feature type="signal peptide" evidence="1">
    <location>
        <begin position="1"/>
        <end position="21"/>
    </location>
</feature>
<dbReference type="PROSITE" id="PS51257">
    <property type="entry name" value="PROKAR_LIPOPROTEIN"/>
    <property type="match status" value="1"/>
</dbReference>
<dbReference type="InterPro" id="IPR015168">
    <property type="entry name" value="SsuA/THI5"/>
</dbReference>
<dbReference type="SUPFAM" id="SSF53850">
    <property type="entry name" value="Periplasmic binding protein-like II"/>
    <property type="match status" value="1"/>
</dbReference>
<feature type="domain" description="SsuA/THI5-like" evidence="2">
    <location>
        <begin position="43"/>
        <end position="261"/>
    </location>
</feature>
<evidence type="ECO:0000313" key="4">
    <source>
        <dbReference type="Proteomes" id="UP000005707"/>
    </source>
</evidence>
<gene>
    <name evidence="3" type="ORF">HLPCO_000657</name>
</gene>
<dbReference type="InterPro" id="IPR027939">
    <property type="entry name" value="NMT1/THI5"/>
</dbReference>
<dbReference type="EMBL" id="AFNU02000002">
    <property type="protein sequence ID" value="ERJ13048.1"/>
    <property type="molecule type" value="Genomic_DNA"/>
</dbReference>
<dbReference type="OrthoDB" id="9815602at2"/>
<comment type="caution">
    <text evidence="3">The sequence shown here is derived from an EMBL/GenBank/DDBJ whole genome shotgun (WGS) entry which is preliminary data.</text>
</comment>
<dbReference type="InParanoid" id="U2EDJ0"/>
<dbReference type="RefSeq" id="WP_008826942.1">
    <property type="nucleotide sequence ID" value="NZ_AFNU02000002.1"/>
</dbReference>
<dbReference type="PANTHER" id="PTHR31528">
    <property type="entry name" value="4-AMINO-5-HYDROXYMETHYL-2-METHYLPYRIMIDINE PHOSPHATE SYNTHASE THI11-RELATED"/>
    <property type="match status" value="1"/>
</dbReference>
<dbReference type="Proteomes" id="UP000005707">
    <property type="component" value="Unassembled WGS sequence"/>
</dbReference>
<keyword evidence="1" id="KW-0732">Signal</keyword>
<keyword evidence="4" id="KW-1185">Reference proteome</keyword>
<evidence type="ECO:0000313" key="3">
    <source>
        <dbReference type="EMBL" id="ERJ13048.1"/>
    </source>
</evidence>
<dbReference type="FunCoup" id="U2EDJ0">
    <property type="interactions" value="1"/>
</dbReference>
<dbReference type="AlphaFoldDB" id="U2EDJ0"/>
<dbReference type="eggNOG" id="COG0715">
    <property type="taxonomic scope" value="Bacteria"/>
</dbReference>
<dbReference type="Gene3D" id="3.40.190.10">
    <property type="entry name" value="Periplasmic binding protein-like II"/>
    <property type="match status" value="2"/>
</dbReference>
<sequence>MKKLMSIFTLFVLIGTLTACNQDENTIDAELEEITVVLDWTPNTNHTGLYVALEEGYYKEQGLNVEIIQPTAGSSDQLVANGTAHFGVSYQESVTYSRAADTPIVSIAAIIQHNTSGFAALKEAGIESPKDFVGKTYGGWGTAVEKAMIRALMEADGVLFTEGETIDDKVNIVQVGAYNFFAPGDIDFFWEYEAWTLKKAELEGVDYTYIDLAEENDIFDYYTPVLITSEDMIENNNETVQKFMDATKMGYEYAIENPTEAAEDLLTHAPELDRDLVIRSQEFLADEYQSDASVWGIQKENVWSRYTNWLVELGEIEQSIDVSKAYTNDYIE</sequence>
<evidence type="ECO:0000256" key="1">
    <source>
        <dbReference type="SAM" id="SignalP"/>
    </source>
</evidence>
<reference evidence="3 4" key="2">
    <citation type="journal article" date="2013" name="PLoS ONE">
        <title>INDIGO - INtegrated Data Warehouse of MIcrobial GenOmes with Examples from the Red Sea Extremophiles.</title>
        <authorList>
            <person name="Alam I."/>
            <person name="Antunes A."/>
            <person name="Kamau A.A."/>
            <person name="Ba Alawi W."/>
            <person name="Kalkatawi M."/>
            <person name="Stingl U."/>
            <person name="Bajic V.B."/>
        </authorList>
    </citation>
    <scope>NUCLEOTIDE SEQUENCE [LARGE SCALE GENOMIC DNA]</scope>
    <source>
        <strain evidence="3 4">SSD-17B</strain>
    </source>
</reference>
<dbReference type="PANTHER" id="PTHR31528:SF3">
    <property type="entry name" value="THIAMINE BIOSYNTHESIS PROTEIN HI_0357-RELATED"/>
    <property type="match status" value="1"/>
</dbReference>
<organism evidence="3 4">
    <name type="scientific">Haloplasma contractile SSD-17B</name>
    <dbReference type="NCBI Taxonomy" id="1033810"/>
    <lineage>
        <taxon>Bacteria</taxon>
        <taxon>Bacillati</taxon>
        <taxon>Mycoplasmatota</taxon>
        <taxon>Mollicutes</taxon>
        <taxon>Haloplasmatales</taxon>
        <taxon>Haloplasmataceae</taxon>
        <taxon>Haloplasma</taxon>
    </lineage>
</organism>
<evidence type="ECO:0000259" key="2">
    <source>
        <dbReference type="Pfam" id="PF09084"/>
    </source>
</evidence>
<dbReference type="GO" id="GO:0009228">
    <property type="term" value="P:thiamine biosynthetic process"/>
    <property type="evidence" value="ECO:0007669"/>
    <property type="project" value="InterPro"/>
</dbReference>
<reference evidence="3 4" key="1">
    <citation type="journal article" date="2011" name="J. Bacteriol.">
        <title>Genome sequence of Haloplasma contractile, an unusual contractile bacterium from a deep-sea anoxic brine lake.</title>
        <authorList>
            <person name="Antunes A."/>
            <person name="Alam I."/>
            <person name="El Dorry H."/>
            <person name="Siam R."/>
            <person name="Robertson A."/>
            <person name="Bajic V.B."/>
            <person name="Stingl U."/>
        </authorList>
    </citation>
    <scope>NUCLEOTIDE SEQUENCE [LARGE SCALE GENOMIC DNA]</scope>
    <source>
        <strain evidence="3 4">SSD-17B</strain>
    </source>
</reference>
<dbReference type="STRING" id="1033810.HLPCO_000657"/>
<protein>
    <submittedName>
        <fullName evidence="3">NMT1-THI5-like domain-containing protein</fullName>
    </submittedName>
</protein>
<feature type="chain" id="PRO_5004626576" evidence="1">
    <location>
        <begin position="22"/>
        <end position="332"/>
    </location>
</feature>
<dbReference type="Pfam" id="PF09084">
    <property type="entry name" value="NMT1"/>
    <property type="match status" value="1"/>
</dbReference>
<proteinExistence type="predicted"/>